<keyword evidence="1" id="KW-0540">Nuclease</keyword>
<proteinExistence type="predicted"/>
<name>A0A2T4J965_FUSBL</name>
<protein>
    <submittedName>
        <fullName evidence="1">Restriction endonuclease</fullName>
    </submittedName>
</protein>
<keyword evidence="1" id="KW-0378">Hydrolase</keyword>
<dbReference type="Proteomes" id="UP000241362">
    <property type="component" value="Unassembled WGS sequence"/>
</dbReference>
<dbReference type="RefSeq" id="WP_107673146.1">
    <property type="nucleotide sequence ID" value="NZ_PZKE01000007.1"/>
</dbReference>
<sequence length="344" mass="38485">MSQDYARAIADSALTIYDPIEIGDPDLWIPTPELEGLLDERLRGISLAGLALRTRSKVIKENVCRALGYPVPPSFKKTQPRFVGQMFDTYAQKSNNLQVWNEELSPTRRYVILRVDDADQIVRVKVVNGEELAQLDTTGTLTQKYQARLIPGLASEELTSPTDTDSLLPHTRAWANLAQTVSPIHHPAHGLLLPIGEVFERLRGAVGQSFPDAGWDQERNRGAALHRIVCELLGYADYRDDGRFPDVRNQLLEVKLQTSPTIDLGLVRPASEEPLDVPQIAGTQVRHCDVRYALFYAHTNGAEVTLTHLYLTTGASFFSRFPQFGGKVLNKKLQIPLPSDFFDR</sequence>
<dbReference type="GO" id="GO:0004519">
    <property type="term" value="F:endonuclease activity"/>
    <property type="evidence" value="ECO:0007669"/>
    <property type="project" value="UniProtKB-KW"/>
</dbReference>
<comment type="caution">
    <text evidence="1">The sequence shown here is derived from an EMBL/GenBank/DDBJ whole genome shotgun (WGS) entry which is preliminary data.</text>
</comment>
<keyword evidence="2" id="KW-1185">Reference proteome</keyword>
<evidence type="ECO:0000313" key="1">
    <source>
        <dbReference type="EMBL" id="PTE14456.1"/>
    </source>
</evidence>
<reference evidence="1 2" key="1">
    <citation type="submission" date="2018-03" db="EMBL/GenBank/DDBJ databases">
        <title>Rhodobacter blasticus.</title>
        <authorList>
            <person name="Meyer T.E."/>
            <person name="Miller S."/>
            <person name="Lodha T."/>
            <person name="Gandham S."/>
            <person name="Chintalapati S."/>
            <person name="Chintalapati V.R."/>
        </authorList>
    </citation>
    <scope>NUCLEOTIDE SEQUENCE [LARGE SCALE GENOMIC DNA]</scope>
    <source>
        <strain evidence="1 2">DSM 2131</strain>
    </source>
</reference>
<gene>
    <name evidence="1" type="ORF">C5F44_08715</name>
</gene>
<evidence type="ECO:0000313" key="2">
    <source>
        <dbReference type="Proteomes" id="UP000241362"/>
    </source>
</evidence>
<organism evidence="1 2">
    <name type="scientific">Fuscovulum blasticum DSM 2131</name>
    <dbReference type="NCBI Taxonomy" id="1188250"/>
    <lineage>
        <taxon>Bacteria</taxon>
        <taxon>Pseudomonadati</taxon>
        <taxon>Pseudomonadota</taxon>
        <taxon>Alphaproteobacteria</taxon>
        <taxon>Rhodobacterales</taxon>
        <taxon>Paracoccaceae</taxon>
        <taxon>Pseudogemmobacter</taxon>
    </lineage>
</organism>
<dbReference type="EMBL" id="PZKE01000007">
    <property type="protein sequence ID" value="PTE14456.1"/>
    <property type="molecule type" value="Genomic_DNA"/>
</dbReference>
<keyword evidence="1" id="KW-0255">Endonuclease</keyword>
<accession>A0A2T4J965</accession>
<dbReference type="AlphaFoldDB" id="A0A2T4J965"/>